<dbReference type="RefSeq" id="WP_188081599.1">
    <property type="nucleotide sequence ID" value="NZ_JACIEU010000005.1"/>
</dbReference>
<dbReference type="Gene3D" id="3.40.50.1820">
    <property type="entry name" value="alpha/beta hydrolase"/>
    <property type="match status" value="1"/>
</dbReference>
<dbReference type="InterPro" id="IPR050565">
    <property type="entry name" value="LYPA1-2/EST-like"/>
</dbReference>
<evidence type="ECO:0000256" key="1">
    <source>
        <dbReference type="ARBA" id="ARBA00006499"/>
    </source>
</evidence>
<accession>A0A7W6LR13</accession>
<evidence type="ECO:0000313" key="4">
    <source>
        <dbReference type="EMBL" id="MBB4147802.1"/>
    </source>
</evidence>
<dbReference type="GO" id="GO:0016787">
    <property type="term" value="F:hydrolase activity"/>
    <property type="evidence" value="ECO:0007669"/>
    <property type="project" value="UniProtKB-KW"/>
</dbReference>
<comment type="similarity">
    <text evidence="1">Belongs to the AB hydrolase superfamily. AB hydrolase 2 family.</text>
</comment>
<dbReference type="SUPFAM" id="SSF53474">
    <property type="entry name" value="alpha/beta-Hydrolases"/>
    <property type="match status" value="1"/>
</dbReference>
<protein>
    <submittedName>
        <fullName evidence="4">Phospholipase/carboxylesterase</fullName>
    </submittedName>
</protein>
<sequence length="216" mass="22389">MLEGPRLAPLSGSEPDALVILIHGYGSNGEDLISLARLMQPSLPFAAFVAPNAPSQLPHMAAAYQWWPIETFSMAERAAGAAAAAPALDAFISEEMKKAGLTSDRLLLVGFSQGTMMALHVGLRRPEAVAGIVGISGMLVAPESLEADIRSRPPVLLIHGTQDDVVPVRSMDLASSALATVGVPVETHASAGLGHSVGPDGLSAATQFARRALTHS</sequence>
<name>A0A7W6LR13_9SPHN</name>
<gene>
    <name evidence="4" type="ORF">GGQ90_001577</name>
</gene>
<evidence type="ECO:0000256" key="2">
    <source>
        <dbReference type="ARBA" id="ARBA00022801"/>
    </source>
</evidence>
<dbReference type="PANTHER" id="PTHR10655:SF17">
    <property type="entry name" value="LYSOPHOSPHOLIPASE-LIKE PROTEIN 1"/>
    <property type="match status" value="1"/>
</dbReference>
<comment type="caution">
    <text evidence="4">The sequence shown here is derived from an EMBL/GenBank/DDBJ whole genome shotgun (WGS) entry which is preliminary data.</text>
</comment>
<dbReference type="InterPro" id="IPR003140">
    <property type="entry name" value="PLipase/COase/thioEstase"/>
</dbReference>
<dbReference type="PANTHER" id="PTHR10655">
    <property type="entry name" value="LYSOPHOSPHOLIPASE-RELATED"/>
    <property type="match status" value="1"/>
</dbReference>
<evidence type="ECO:0000259" key="3">
    <source>
        <dbReference type="Pfam" id="PF02230"/>
    </source>
</evidence>
<reference evidence="4 5" key="1">
    <citation type="submission" date="2020-08" db="EMBL/GenBank/DDBJ databases">
        <title>Genomic Encyclopedia of Type Strains, Phase IV (KMG-IV): sequencing the most valuable type-strain genomes for metagenomic binning, comparative biology and taxonomic classification.</title>
        <authorList>
            <person name="Goeker M."/>
        </authorList>
    </citation>
    <scope>NUCLEOTIDE SEQUENCE [LARGE SCALE GENOMIC DNA]</scope>
    <source>
        <strain evidence="4 5">DSM 19371</strain>
    </source>
</reference>
<keyword evidence="5" id="KW-1185">Reference proteome</keyword>
<keyword evidence="2" id="KW-0378">Hydrolase</keyword>
<organism evidence="4 5">
    <name type="scientific">Sphingobium scionense</name>
    <dbReference type="NCBI Taxonomy" id="1404341"/>
    <lineage>
        <taxon>Bacteria</taxon>
        <taxon>Pseudomonadati</taxon>
        <taxon>Pseudomonadota</taxon>
        <taxon>Alphaproteobacteria</taxon>
        <taxon>Sphingomonadales</taxon>
        <taxon>Sphingomonadaceae</taxon>
        <taxon>Sphingobium</taxon>
    </lineage>
</organism>
<dbReference type="Pfam" id="PF02230">
    <property type="entry name" value="Abhydrolase_2"/>
    <property type="match status" value="1"/>
</dbReference>
<dbReference type="AlphaFoldDB" id="A0A7W6LR13"/>
<proteinExistence type="inferred from homology"/>
<feature type="domain" description="Phospholipase/carboxylesterase/thioesterase" evidence="3">
    <location>
        <begin position="13"/>
        <end position="209"/>
    </location>
</feature>
<dbReference type="Proteomes" id="UP000590524">
    <property type="component" value="Unassembled WGS sequence"/>
</dbReference>
<dbReference type="InterPro" id="IPR029058">
    <property type="entry name" value="AB_hydrolase_fold"/>
</dbReference>
<evidence type="ECO:0000313" key="5">
    <source>
        <dbReference type="Proteomes" id="UP000590524"/>
    </source>
</evidence>
<dbReference type="EMBL" id="JACIEU010000005">
    <property type="protein sequence ID" value="MBB4147802.1"/>
    <property type="molecule type" value="Genomic_DNA"/>
</dbReference>